<dbReference type="GO" id="GO:0003700">
    <property type="term" value="F:DNA-binding transcription factor activity"/>
    <property type="evidence" value="ECO:0007669"/>
    <property type="project" value="InterPro"/>
</dbReference>
<evidence type="ECO:0000313" key="7">
    <source>
        <dbReference type="Proteomes" id="UP000197596"/>
    </source>
</evidence>
<dbReference type="Pfam" id="PF02311">
    <property type="entry name" value="AraC_binding"/>
    <property type="match status" value="1"/>
</dbReference>
<dbReference type="PROSITE" id="PS01124">
    <property type="entry name" value="HTH_ARAC_FAMILY_2"/>
    <property type="match status" value="1"/>
</dbReference>
<dbReference type="Gene3D" id="1.10.10.60">
    <property type="entry name" value="Homeodomain-like"/>
    <property type="match status" value="1"/>
</dbReference>
<dbReference type="InterPro" id="IPR011051">
    <property type="entry name" value="RmlC_Cupin_sf"/>
</dbReference>
<dbReference type="InterPro" id="IPR014710">
    <property type="entry name" value="RmlC-like_jellyroll"/>
</dbReference>
<evidence type="ECO:0000256" key="1">
    <source>
        <dbReference type="ARBA" id="ARBA00022491"/>
    </source>
</evidence>
<organism evidence="6 7">
    <name type="scientific">Herbaspirillum robiniae</name>
    <dbReference type="NCBI Taxonomy" id="2014887"/>
    <lineage>
        <taxon>Bacteria</taxon>
        <taxon>Pseudomonadati</taxon>
        <taxon>Pseudomonadota</taxon>
        <taxon>Betaproteobacteria</taxon>
        <taxon>Burkholderiales</taxon>
        <taxon>Oxalobacteraceae</taxon>
        <taxon>Herbaspirillum</taxon>
    </lineage>
</organism>
<dbReference type="SUPFAM" id="SSF46689">
    <property type="entry name" value="Homeodomain-like"/>
    <property type="match status" value="1"/>
</dbReference>
<accession>A0A246WNI0</accession>
<dbReference type="Gene3D" id="2.60.120.10">
    <property type="entry name" value="Jelly Rolls"/>
    <property type="match status" value="1"/>
</dbReference>
<dbReference type="InterPro" id="IPR018060">
    <property type="entry name" value="HTH_AraC"/>
</dbReference>
<evidence type="ECO:0000256" key="2">
    <source>
        <dbReference type="ARBA" id="ARBA00023015"/>
    </source>
</evidence>
<dbReference type="GO" id="GO:0043565">
    <property type="term" value="F:sequence-specific DNA binding"/>
    <property type="evidence" value="ECO:0007669"/>
    <property type="project" value="InterPro"/>
</dbReference>
<dbReference type="InterPro" id="IPR003313">
    <property type="entry name" value="AraC-bd"/>
</dbReference>
<dbReference type="FunFam" id="1.10.10.60:FF:000132">
    <property type="entry name" value="AraC family transcriptional regulator"/>
    <property type="match status" value="1"/>
</dbReference>
<feature type="domain" description="HTH araC/xylS-type" evidence="5">
    <location>
        <begin position="164"/>
        <end position="261"/>
    </location>
</feature>
<keyword evidence="4" id="KW-0804">Transcription</keyword>
<dbReference type="EMBL" id="NJGU01000009">
    <property type="protein sequence ID" value="OWY27910.1"/>
    <property type="molecule type" value="Genomic_DNA"/>
</dbReference>
<dbReference type="SUPFAM" id="SSF51182">
    <property type="entry name" value="RmlC-like cupins"/>
    <property type="match status" value="1"/>
</dbReference>
<keyword evidence="3" id="KW-0238">DNA-binding</keyword>
<dbReference type="CDD" id="cd06124">
    <property type="entry name" value="cupin_NimR-like_N"/>
    <property type="match status" value="1"/>
</dbReference>
<keyword evidence="2" id="KW-0805">Transcription regulation</keyword>
<evidence type="ECO:0000259" key="5">
    <source>
        <dbReference type="PROSITE" id="PS01124"/>
    </source>
</evidence>
<dbReference type="SMART" id="SM00342">
    <property type="entry name" value="HTH_ARAC"/>
    <property type="match status" value="1"/>
</dbReference>
<proteinExistence type="predicted"/>
<dbReference type="PANTHER" id="PTHR11019:SF199">
    <property type="entry name" value="HTH-TYPE TRANSCRIPTIONAL REGULATOR NIMR"/>
    <property type="match status" value="1"/>
</dbReference>
<dbReference type="PANTHER" id="PTHR11019">
    <property type="entry name" value="HTH-TYPE TRANSCRIPTIONAL REGULATOR NIMR"/>
    <property type="match status" value="1"/>
</dbReference>
<dbReference type="AlphaFoldDB" id="A0A246WNI0"/>
<keyword evidence="1" id="KW-0678">Repressor</keyword>
<reference evidence="6 7" key="1">
    <citation type="submission" date="2017-06" db="EMBL/GenBank/DDBJ databases">
        <title>Herbaspirillum phytohormonus sp. nov., isolated from the root nodule of Robinia pseudoacacia in lead-zinc mine.</title>
        <authorList>
            <person name="Fan M."/>
            <person name="Lin Y."/>
        </authorList>
    </citation>
    <scope>NUCLEOTIDE SEQUENCE [LARGE SCALE GENOMIC DNA]</scope>
    <source>
        <strain evidence="6 7">HZ10</strain>
    </source>
</reference>
<evidence type="ECO:0000256" key="3">
    <source>
        <dbReference type="ARBA" id="ARBA00023125"/>
    </source>
</evidence>
<gene>
    <name evidence="6" type="ORF">CEJ42_17670</name>
</gene>
<dbReference type="Proteomes" id="UP000197596">
    <property type="component" value="Unassembled WGS sequence"/>
</dbReference>
<evidence type="ECO:0000256" key="4">
    <source>
        <dbReference type="ARBA" id="ARBA00023163"/>
    </source>
</evidence>
<dbReference type="Pfam" id="PF12833">
    <property type="entry name" value="HTH_18"/>
    <property type="match status" value="1"/>
</dbReference>
<name>A0A246WNI0_9BURK</name>
<sequence>MPALHACLVEHDPDRLAAAVTALHVHTRESEREKPFHTHKKGQLVVALHGAVTCETSQGMWIVPPQSGVWIPPGVPHSNRVTADGQVCFLFVDPEAAAMPQACCTLSLNPLLIQMIRHLADQPQDYAAGSRTARLAAVLAEELAHMQAQSLQLHLPIPANSRLRDIARRLAEHPADRSTVADWGARCAMSERSFARFVLAETGMTFGRWRQQIHIMVALQQLASGASVQRVSQELGYDSVSAFITMFKKTLGKPPARYIAERQAA</sequence>
<protein>
    <submittedName>
        <fullName evidence="6">AraC family transcriptional regulator</fullName>
    </submittedName>
</protein>
<evidence type="ECO:0000313" key="6">
    <source>
        <dbReference type="EMBL" id="OWY27910.1"/>
    </source>
</evidence>
<dbReference type="InterPro" id="IPR009057">
    <property type="entry name" value="Homeodomain-like_sf"/>
</dbReference>
<dbReference type="RefSeq" id="WP_088751990.1">
    <property type="nucleotide sequence ID" value="NZ_NJGU01000009.1"/>
</dbReference>
<comment type="caution">
    <text evidence="6">The sequence shown here is derived from an EMBL/GenBank/DDBJ whole genome shotgun (WGS) entry which is preliminary data.</text>
</comment>